<dbReference type="Proteomes" id="UP001314263">
    <property type="component" value="Unassembled WGS sequence"/>
</dbReference>
<evidence type="ECO:0000313" key="1">
    <source>
        <dbReference type="EMBL" id="CAK0784244.1"/>
    </source>
</evidence>
<comment type="caution">
    <text evidence="1">The sequence shown here is derived from an EMBL/GenBank/DDBJ whole genome shotgun (WGS) entry which is preliminary data.</text>
</comment>
<gene>
    <name evidence="1" type="ORF">CVIRNUC_007448</name>
</gene>
<keyword evidence="2" id="KW-1185">Reference proteome</keyword>
<name>A0AAV1IA48_9CHLO</name>
<sequence length="134" mass="14191">MNGCREISQGISGSLLGVAVPSGHMLDSHGPHARSSLPAGLASGRNAHGPHVLSFLEPYLQPVSCFISFWGHGCLDPSLPSCEELQTSVVQPTDWKLAFMMAGLTSGLCGSKESACAREVSCDVSVPEHQDCYY</sequence>
<reference evidence="1 2" key="1">
    <citation type="submission" date="2023-10" db="EMBL/GenBank/DDBJ databases">
        <authorList>
            <person name="Maclean D."/>
            <person name="Macfadyen A."/>
        </authorList>
    </citation>
    <scope>NUCLEOTIDE SEQUENCE [LARGE SCALE GENOMIC DNA]</scope>
</reference>
<proteinExistence type="predicted"/>
<dbReference type="AlphaFoldDB" id="A0AAV1IA48"/>
<organism evidence="1 2">
    <name type="scientific">Coccomyxa viridis</name>
    <dbReference type="NCBI Taxonomy" id="1274662"/>
    <lineage>
        <taxon>Eukaryota</taxon>
        <taxon>Viridiplantae</taxon>
        <taxon>Chlorophyta</taxon>
        <taxon>core chlorophytes</taxon>
        <taxon>Trebouxiophyceae</taxon>
        <taxon>Trebouxiophyceae incertae sedis</taxon>
        <taxon>Coccomyxaceae</taxon>
        <taxon>Coccomyxa</taxon>
    </lineage>
</organism>
<dbReference type="EMBL" id="CAUYUE010000010">
    <property type="protein sequence ID" value="CAK0784244.1"/>
    <property type="molecule type" value="Genomic_DNA"/>
</dbReference>
<protein>
    <submittedName>
        <fullName evidence="1">Uncharacterized protein</fullName>
    </submittedName>
</protein>
<evidence type="ECO:0000313" key="2">
    <source>
        <dbReference type="Proteomes" id="UP001314263"/>
    </source>
</evidence>
<accession>A0AAV1IA48</accession>